<keyword evidence="10" id="KW-1185">Reference proteome</keyword>
<gene>
    <name evidence="9" type="ORF">G4Y79_06715</name>
</gene>
<dbReference type="PRINTS" id="PR00738">
    <property type="entry name" value="GLHYDRLASE20"/>
</dbReference>
<name>A0A7S8EBU1_9CHLR</name>
<dbReference type="AlphaFoldDB" id="A0A7S8EBU1"/>
<evidence type="ECO:0000259" key="8">
    <source>
        <dbReference type="Pfam" id="PF02838"/>
    </source>
</evidence>
<evidence type="ECO:0000256" key="6">
    <source>
        <dbReference type="PIRSR" id="PIRSR625705-1"/>
    </source>
</evidence>
<dbReference type="InterPro" id="IPR015882">
    <property type="entry name" value="HEX_bac_N"/>
</dbReference>
<dbReference type="InterPro" id="IPR015883">
    <property type="entry name" value="Glyco_hydro_20_cat"/>
</dbReference>
<dbReference type="EC" id="3.2.1.52" evidence="3"/>
<proteinExistence type="inferred from homology"/>
<protein>
    <recommendedName>
        <fullName evidence="3">beta-N-acetylhexosaminidase</fullName>
        <ecNumber evidence="3">3.2.1.52</ecNumber>
    </recommendedName>
</protein>
<evidence type="ECO:0000256" key="5">
    <source>
        <dbReference type="ARBA" id="ARBA00023295"/>
    </source>
</evidence>
<dbReference type="GO" id="GO:0016020">
    <property type="term" value="C:membrane"/>
    <property type="evidence" value="ECO:0007669"/>
    <property type="project" value="TreeGrafter"/>
</dbReference>
<dbReference type="InterPro" id="IPR029018">
    <property type="entry name" value="Hex-like_dom2"/>
</dbReference>
<dbReference type="GO" id="GO:0005975">
    <property type="term" value="P:carbohydrate metabolic process"/>
    <property type="evidence" value="ECO:0007669"/>
    <property type="project" value="InterPro"/>
</dbReference>
<dbReference type="CDD" id="cd06565">
    <property type="entry name" value="GH20_GcnA-like"/>
    <property type="match status" value="1"/>
</dbReference>
<dbReference type="Gene3D" id="3.20.20.80">
    <property type="entry name" value="Glycosidases"/>
    <property type="match status" value="1"/>
</dbReference>
<evidence type="ECO:0000313" key="9">
    <source>
        <dbReference type="EMBL" id="QPC84066.1"/>
    </source>
</evidence>
<feature type="active site" description="Proton donor" evidence="6">
    <location>
        <position position="282"/>
    </location>
</feature>
<accession>A0A7S8EBU1</accession>
<evidence type="ECO:0000256" key="4">
    <source>
        <dbReference type="ARBA" id="ARBA00022801"/>
    </source>
</evidence>
<evidence type="ECO:0000256" key="2">
    <source>
        <dbReference type="ARBA" id="ARBA00006285"/>
    </source>
</evidence>
<evidence type="ECO:0000313" key="10">
    <source>
        <dbReference type="Proteomes" id="UP000594468"/>
    </source>
</evidence>
<reference evidence="9 10" key="1">
    <citation type="submission" date="2020-02" db="EMBL/GenBank/DDBJ databases">
        <authorList>
            <person name="Zheng R.K."/>
            <person name="Sun C.M."/>
        </authorList>
    </citation>
    <scope>NUCLEOTIDE SEQUENCE [LARGE SCALE GENOMIC DNA]</scope>
    <source>
        <strain evidence="10">rifampicinis</strain>
    </source>
</reference>
<evidence type="ECO:0000256" key="3">
    <source>
        <dbReference type="ARBA" id="ARBA00012663"/>
    </source>
</evidence>
<organism evidence="9 10">
    <name type="scientific">Phototrophicus methaneseepsis</name>
    <dbReference type="NCBI Taxonomy" id="2710758"/>
    <lineage>
        <taxon>Bacteria</taxon>
        <taxon>Bacillati</taxon>
        <taxon>Chloroflexota</taxon>
        <taxon>Candidatus Thermofontia</taxon>
        <taxon>Phototrophicales</taxon>
        <taxon>Phototrophicaceae</taxon>
        <taxon>Phototrophicus</taxon>
    </lineage>
</organism>
<dbReference type="InterPro" id="IPR017853">
    <property type="entry name" value="GH"/>
</dbReference>
<feature type="domain" description="Glycoside hydrolase family 20 catalytic" evidence="7">
    <location>
        <begin position="129"/>
        <end position="350"/>
    </location>
</feature>
<dbReference type="GO" id="GO:0030203">
    <property type="term" value="P:glycosaminoglycan metabolic process"/>
    <property type="evidence" value="ECO:0007669"/>
    <property type="project" value="TreeGrafter"/>
</dbReference>
<dbReference type="RefSeq" id="WP_195172130.1">
    <property type="nucleotide sequence ID" value="NZ_CP062983.1"/>
</dbReference>
<dbReference type="PANTHER" id="PTHR22600">
    <property type="entry name" value="BETA-HEXOSAMINIDASE"/>
    <property type="match status" value="1"/>
</dbReference>
<feature type="domain" description="Beta-hexosaminidase bacterial type N-terminal" evidence="8">
    <location>
        <begin position="4"/>
        <end position="125"/>
    </location>
</feature>
<dbReference type="Gene3D" id="3.30.379.10">
    <property type="entry name" value="Chitobiase/beta-hexosaminidase domain 2-like"/>
    <property type="match status" value="1"/>
</dbReference>
<evidence type="ECO:0000259" key="7">
    <source>
        <dbReference type="Pfam" id="PF00728"/>
    </source>
</evidence>
<dbReference type="KEGG" id="pmet:G4Y79_06715"/>
<keyword evidence="4 9" id="KW-0378">Hydrolase</keyword>
<comment type="similarity">
    <text evidence="2">Belongs to the glycosyl hydrolase 20 family.</text>
</comment>
<dbReference type="PANTHER" id="PTHR22600:SF57">
    <property type="entry name" value="BETA-N-ACETYLHEXOSAMINIDASE"/>
    <property type="match status" value="1"/>
</dbReference>
<dbReference type="SUPFAM" id="SSF51445">
    <property type="entry name" value="(Trans)glycosidases"/>
    <property type="match status" value="1"/>
</dbReference>
<comment type="catalytic activity">
    <reaction evidence="1">
        <text>Hydrolysis of terminal non-reducing N-acetyl-D-hexosamine residues in N-acetyl-beta-D-hexosaminides.</text>
        <dbReference type="EC" id="3.2.1.52"/>
    </reaction>
</comment>
<evidence type="ECO:0000256" key="1">
    <source>
        <dbReference type="ARBA" id="ARBA00001231"/>
    </source>
</evidence>
<dbReference type="Pfam" id="PF00728">
    <property type="entry name" value="Glyco_hydro_20"/>
    <property type="match status" value="1"/>
</dbReference>
<dbReference type="Pfam" id="PF02838">
    <property type="entry name" value="Glyco_hydro_20b"/>
    <property type="match status" value="1"/>
</dbReference>
<dbReference type="EMBL" id="CP062983">
    <property type="protein sequence ID" value="QPC84066.1"/>
    <property type="molecule type" value="Genomic_DNA"/>
</dbReference>
<dbReference type="SUPFAM" id="SSF55545">
    <property type="entry name" value="beta-N-acetylhexosaminidase-like domain"/>
    <property type="match status" value="1"/>
</dbReference>
<sequence>MELRLLPLPKLVDMGTGTYPLPETGEIVIQTDNAADQLFTAKRLQTALQAQANLSYDISAGPFDAPIILTIDHTIAPAQGYQLDIDADGVMVVGSDVAGLFYGVVTLIQLLETEGTTLPQLTITDSPDFPNRGLMLDISRDKVPTMETLYDLIDMLASWKINQFQLYTEHTFAYRNHKKVWENASPITAEEILLLDAYCKERFIDLVPNQNSFGHMHRWFEKGPEYLALAESEHDTMSPWGSVLPPFSLSPAVPGSIALVREMFDELLPNFTSQYFNVGCDETFDLGVDRTKAWCDTKGKGRVYLDFLLQIYSLVSAQGRTMQFWGDIINQYPELVPEIPKDTIALEWGYEADHDYPGKSKLFSESGIPFYVCPGTSSWTTITGRTDNCMKNISNAVENGLKYGAIGVLNTDWGDRGHWQTLPVSYLGYAYGAALSWAYEQNADIDIAAALDAFAFRDQAGVMGKLAYDLGNAYQAPGALVHNGNILFWLLQRTLDDLQESQRLANDDSRQIINDKDAFTTELKNTLAYIERVMAPLEDAQMQRPDGDLIQREFAQGARMLQHAARHTMLQLGTGDYSAGELKSQLDDIVREYKDVWLSRNRPGGLDDSVAYLDPAYSVYKA</sequence>
<keyword evidence="5" id="KW-0326">Glycosidase</keyword>
<dbReference type="InterPro" id="IPR025705">
    <property type="entry name" value="Beta_hexosaminidase_sua/sub"/>
</dbReference>
<dbReference type="GO" id="GO:0004563">
    <property type="term" value="F:beta-N-acetylhexosaminidase activity"/>
    <property type="evidence" value="ECO:0007669"/>
    <property type="project" value="UniProtKB-EC"/>
</dbReference>
<dbReference type="Proteomes" id="UP000594468">
    <property type="component" value="Chromosome"/>
</dbReference>